<evidence type="ECO:0000256" key="16">
    <source>
        <dbReference type="ARBA" id="ARBA00023170"/>
    </source>
</evidence>
<dbReference type="InterPro" id="IPR021820">
    <property type="entry name" value="S-locus_recpt_kinase_C"/>
</dbReference>
<keyword evidence="16" id="KW-0675">Receptor</keyword>
<feature type="transmembrane region" description="Helical" evidence="22">
    <location>
        <begin position="283"/>
        <end position="304"/>
    </location>
</feature>
<feature type="domain" description="EGF-like" evidence="24">
    <location>
        <begin position="1770"/>
        <end position="1806"/>
    </location>
</feature>
<dbReference type="FunFam" id="1.10.510.10:FF:000060">
    <property type="entry name" value="G-type lectin S-receptor-like serine/threonine-protein kinase"/>
    <property type="match status" value="3"/>
</dbReference>
<dbReference type="PROSITE" id="PS00108">
    <property type="entry name" value="PROTEIN_KINASE_ST"/>
    <property type="match status" value="3"/>
</dbReference>
<keyword evidence="27" id="KW-1185">Reference proteome</keyword>
<feature type="transmembrane region" description="Helical" evidence="22">
    <location>
        <begin position="837"/>
        <end position="858"/>
    </location>
</feature>
<dbReference type="Pfam" id="PF07714">
    <property type="entry name" value="PK_Tyr_Ser-Thr"/>
    <property type="match status" value="2"/>
</dbReference>
<gene>
    <name evidence="26" type="ORF">POTOM_039338</name>
</gene>
<evidence type="ECO:0000313" key="26">
    <source>
        <dbReference type="EMBL" id="KAG6755930.1"/>
    </source>
</evidence>
<keyword evidence="13 22" id="KW-1133">Transmembrane helix</keyword>
<evidence type="ECO:0000313" key="27">
    <source>
        <dbReference type="Proteomes" id="UP000886885"/>
    </source>
</evidence>
<evidence type="ECO:0000256" key="22">
    <source>
        <dbReference type="SAM" id="Phobius"/>
    </source>
</evidence>
<evidence type="ECO:0000259" key="23">
    <source>
        <dbReference type="PROSITE" id="PS50011"/>
    </source>
</evidence>
<dbReference type="PROSITE" id="PS50011">
    <property type="entry name" value="PROTEIN_KINASE_DOM"/>
    <property type="match status" value="4"/>
</dbReference>
<evidence type="ECO:0000256" key="8">
    <source>
        <dbReference type="ARBA" id="ARBA00022692"/>
    </source>
</evidence>
<evidence type="ECO:0000256" key="7">
    <source>
        <dbReference type="ARBA" id="ARBA00022679"/>
    </source>
</evidence>
<comment type="subcellular location">
    <subcellularLocation>
        <location evidence="1">Cell membrane</location>
        <topology evidence="1">Single-pass membrane protein</topology>
    </subcellularLocation>
    <subcellularLocation>
        <location evidence="2">Membrane</location>
        <topology evidence="2">Single-pass type I membrane protein</topology>
    </subcellularLocation>
</comment>
<dbReference type="SMART" id="SM00473">
    <property type="entry name" value="PAN_AP"/>
    <property type="match status" value="3"/>
</dbReference>
<evidence type="ECO:0000256" key="5">
    <source>
        <dbReference type="ARBA" id="ARBA00022527"/>
    </source>
</evidence>
<dbReference type="InterPro" id="IPR000719">
    <property type="entry name" value="Prot_kinase_dom"/>
</dbReference>
<evidence type="ECO:0000256" key="21">
    <source>
        <dbReference type="SAM" id="MobiDB-lite"/>
    </source>
</evidence>
<feature type="domain" description="Apple" evidence="25">
    <location>
        <begin position="740"/>
        <end position="824"/>
    </location>
</feature>
<reference evidence="26" key="1">
    <citation type="journal article" date="2020" name="bioRxiv">
        <title>Hybrid origin of Populus tomentosa Carr. identified through genome sequencing and phylogenomic analysis.</title>
        <authorList>
            <person name="An X."/>
            <person name="Gao K."/>
            <person name="Chen Z."/>
            <person name="Li J."/>
            <person name="Yang X."/>
            <person name="Yang X."/>
            <person name="Zhou J."/>
            <person name="Guo T."/>
            <person name="Zhao T."/>
            <person name="Huang S."/>
            <person name="Miao D."/>
            <person name="Khan W.U."/>
            <person name="Rao P."/>
            <person name="Ye M."/>
            <person name="Lei B."/>
            <person name="Liao W."/>
            <person name="Wang J."/>
            <person name="Ji L."/>
            <person name="Li Y."/>
            <person name="Guo B."/>
            <person name="Mustafa N.S."/>
            <person name="Li S."/>
            <person name="Yun Q."/>
            <person name="Keller S.R."/>
            <person name="Mao J."/>
            <person name="Zhang R."/>
            <person name="Strauss S.H."/>
        </authorList>
    </citation>
    <scope>NUCLEOTIDE SEQUENCE</scope>
    <source>
        <strain evidence="26">GM15</strain>
        <tissue evidence="26">Leaf</tissue>
    </source>
</reference>
<dbReference type="CDD" id="cd00054">
    <property type="entry name" value="EGF_CA"/>
    <property type="match status" value="1"/>
</dbReference>
<dbReference type="Pfam" id="PF00954">
    <property type="entry name" value="S_locus_glycop"/>
    <property type="match status" value="4"/>
</dbReference>
<feature type="domain" description="Protein kinase" evidence="23">
    <location>
        <begin position="1231"/>
        <end position="1607"/>
    </location>
</feature>
<evidence type="ECO:0000256" key="11">
    <source>
        <dbReference type="ARBA" id="ARBA00022777"/>
    </source>
</evidence>
<dbReference type="EMBL" id="JAAWWB010000021">
    <property type="protein sequence ID" value="KAG6755930.1"/>
    <property type="molecule type" value="Genomic_DNA"/>
</dbReference>
<evidence type="ECO:0000256" key="3">
    <source>
        <dbReference type="ARBA" id="ARBA00012513"/>
    </source>
</evidence>
<evidence type="ECO:0000256" key="9">
    <source>
        <dbReference type="ARBA" id="ARBA00022729"/>
    </source>
</evidence>
<comment type="caution">
    <text evidence="20">Lacks conserved residue(s) required for the propagation of feature annotation.</text>
</comment>
<feature type="domain" description="EGF-like" evidence="24">
    <location>
        <begin position="1261"/>
        <end position="1297"/>
    </location>
</feature>
<feature type="domain" description="Apple" evidence="25">
    <location>
        <begin position="1825"/>
        <end position="1909"/>
    </location>
</feature>
<comment type="catalytic activity">
    <reaction evidence="19">
        <text>L-seryl-[protein] + ATP = O-phospho-L-seryl-[protein] + ADP + H(+)</text>
        <dbReference type="Rhea" id="RHEA:17989"/>
        <dbReference type="Rhea" id="RHEA-COMP:9863"/>
        <dbReference type="Rhea" id="RHEA-COMP:11604"/>
        <dbReference type="ChEBI" id="CHEBI:15378"/>
        <dbReference type="ChEBI" id="CHEBI:29999"/>
        <dbReference type="ChEBI" id="CHEBI:30616"/>
        <dbReference type="ChEBI" id="CHEBI:83421"/>
        <dbReference type="ChEBI" id="CHEBI:456216"/>
        <dbReference type="EC" id="2.7.11.1"/>
    </reaction>
</comment>
<keyword evidence="7" id="KW-0808">Transferase</keyword>
<keyword evidence="9" id="KW-0732">Signal</keyword>
<feature type="transmembrane region" description="Helical" evidence="22">
    <location>
        <begin position="1383"/>
        <end position="1404"/>
    </location>
</feature>
<evidence type="ECO:0000256" key="19">
    <source>
        <dbReference type="ARBA" id="ARBA00048679"/>
    </source>
</evidence>
<dbReference type="CDD" id="cd01098">
    <property type="entry name" value="PAN_AP_plant"/>
    <property type="match status" value="3"/>
</dbReference>
<dbReference type="PANTHER" id="PTHR27002">
    <property type="entry name" value="RECEPTOR-LIKE SERINE/THREONINE-PROTEIN KINASE SD1-8"/>
    <property type="match status" value="1"/>
</dbReference>
<evidence type="ECO:0000256" key="18">
    <source>
        <dbReference type="ARBA" id="ARBA00047899"/>
    </source>
</evidence>
<feature type="domain" description="EGF-like" evidence="24">
    <location>
        <begin position="131"/>
        <end position="167"/>
    </location>
</feature>
<dbReference type="GO" id="GO:0005886">
    <property type="term" value="C:plasma membrane"/>
    <property type="evidence" value="ECO:0007669"/>
    <property type="project" value="UniProtKB-SubCell"/>
</dbReference>
<dbReference type="GO" id="GO:0004674">
    <property type="term" value="F:protein serine/threonine kinase activity"/>
    <property type="evidence" value="ECO:0007669"/>
    <property type="project" value="UniProtKB-KW"/>
</dbReference>
<evidence type="ECO:0000256" key="13">
    <source>
        <dbReference type="ARBA" id="ARBA00022989"/>
    </source>
</evidence>
<dbReference type="Proteomes" id="UP000886885">
    <property type="component" value="Chromosome 11A"/>
</dbReference>
<evidence type="ECO:0000256" key="20">
    <source>
        <dbReference type="PROSITE-ProRule" id="PRU00076"/>
    </source>
</evidence>
<dbReference type="SMART" id="SM00181">
    <property type="entry name" value="EGF"/>
    <property type="match status" value="4"/>
</dbReference>
<dbReference type="InterPro" id="IPR003609">
    <property type="entry name" value="Pan_app"/>
</dbReference>
<keyword evidence="6 20" id="KW-0245">EGF-like domain</keyword>
<keyword evidence="4" id="KW-1003">Cell membrane</keyword>
<feature type="domain" description="Protein kinase" evidence="23">
    <location>
        <begin position="229"/>
        <end position="522"/>
    </location>
</feature>
<keyword evidence="11" id="KW-0418">Kinase</keyword>
<dbReference type="OrthoDB" id="839991at2759"/>
<dbReference type="InterPro" id="IPR008271">
    <property type="entry name" value="Ser/Thr_kinase_AS"/>
</dbReference>
<evidence type="ECO:0000256" key="10">
    <source>
        <dbReference type="ARBA" id="ARBA00022741"/>
    </source>
</evidence>
<dbReference type="GO" id="GO:0005524">
    <property type="term" value="F:ATP binding"/>
    <property type="evidence" value="ECO:0007669"/>
    <property type="project" value="UniProtKB-KW"/>
</dbReference>
<evidence type="ECO:0000259" key="25">
    <source>
        <dbReference type="PROSITE" id="PS50948"/>
    </source>
</evidence>
<dbReference type="InterPro" id="IPR000858">
    <property type="entry name" value="S_locus_glycoprot_dom"/>
</dbReference>
<keyword evidence="15" id="KW-1015">Disulfide bond</keyword>
<evidence type="ECO:0000256" key="14">
    <source>
        <dbReference type="ARBA" id="ARBA00023136"/>
    </source>
</evidence>
<evidence type="ECO:0000256" key="4">
    <source>
        <dbReference type="ARBA" id="ARBA00022475"/>
    </source>
</evidence>
<evidence type="ECO:0000256" key="2">
    <source>
        <dbReference type="ARBA" id="ARBA00004479"/>
    </source>
</evidence>
<keyword evidence="17" id="KW-0325">Glycoprotein</keyword>
<name>A0A8X8CIZ8_POPTO</name>
<dbReference type="Pfam" id="PF08276">
    <property type="entry name" value="PAN_2"/>
    <property type="match status" value="3"/>
</dbReference>
<dbReference type="SMART" id="SM00220">
    <property type="entry name" value="S_TKc"/>
    <property type="match status" value="3"/>
</dbReference>
<keyword evidence="14 22" id="KW-0472">Membrane</keyword>
<feature type="domain" description="Protein kinase" evidence="23">
    <location>
        <begin position="806"/>
        <end position="1139"/>
    </location>
</feature>
<dbReference type="CDD" id="cd14066">
    <property type="entry name" value="STKc_IRAK"/>
    <property type="match status" value="1"/>
</dbReference>
<feature type="domain" description="Apple" evidence="25">
    <location>
        <begin position="186"/>
        <end position="270"/>
    </location>
</feature>
<accession>A0A8X8CIZ8</accession>
<feature type="region of interest" description="Disordered" evidence="21">
    <location>
        <begin position="1602"/>
        <end position="1627"/>
    </location>
</feature>
<dbReference type="PROSITE" id="PS50026">
    <property type="entry name" value="EGF_3"/>
    <property type="match status" value="3"/>
</dbReference>
<evidence type="ECO:0000256" key="15">
    <source>
        <dbReference type="ARBA" id="ARBA00023157"/>
    </source>
</evidence>
<proteinExistence type="predicted"/>
<dbReference type="GO" id="GO:0048544">
    <property type="term" value="P:recognition of pollen"/>
    <property type="evidence" value="ECO:0007669"/>
    <property type="project" value="InterPro"/>
</dbReference>
<dbReference type="Pfam" id="PF11883">
    <property type="entry name" value="DUF3403"/>
    <property type="match status" value="1"/>
</dbReference>
<dbReference type="EC" id="2.7.11.1" evidence="3"/>
<keyword evidence="10" id="KW-0547">Nucleotide-binding</keyword>
<feature type="domain" description="Protein kinase" evidence="23">
    <location>
        <begin position="1987"/>
        <end position="2239"/>
    </location>
</feature>
<comment type="caution">
    <text evidence="26">The sequence shown here is derived from an EMBL/GenBank/DDBJ whole genome shotgun (WGS) entry which is preliminary data.</text>
</comment>
<evidence type="ECO:0000256" key="6">
    <source>
        <dbReference type="ARBA" id="ARBA00022536"/>
    </source>
</evidence>
<keyword evidence="8 22" id="KW-0812">Transmembrane</keyword>
<comment type="catalytic activity">
    <reaction evidence="18">
        <text>L-threonyl-[protein] + ATP = O-phospho-L-threonyl-[protein] + ADP + H(+)</text>
        <dbReference type="Rhea" id="RHEA:46608"/>
        <dbReference type="Rhea" id="RHEA-COMP:11060"/>
        <dbReference type="Rhea" id="RHEA-COMP:11605"/>
        <dbReference type="ChEBI" id="CHEBI:15378"/>
        <dbReference type="ChEBI" id="CHEBI:30013"/>
        <dbReference type="ChEBI" id="CHEBI:30616"/>
        <dbReference type="ChEBI" id="CHEBI:61977"/>
        <dbReference type="ChEBI" id="CHEBI:456216"/>
        <dbReference type="EC" id="2.7.11.1"/>
    </reaction>
</comment>
<dbReference type="Pfam" id="PF00069">
    <property type="entry name" value="Pkinase"/>
    <property type="match status" value="2"/>
</dbReference>
<evidence type="ECO:0000259" key="24">
    <source>
        <dbReference type="PROSITE" id="PS50026"/>
    </source>
</evidence>
<dbReference type="PROSITE" id="PS50948">
    <property type="entry name" value="PAN"/>
    <property type="match status" value="3"/>
</dbReference>
<dbReference type="InterPro" id="IPR000742">
    <property type="entry name" value="EGF"/>
</dbReference>
<keyword evidence="5" id="KW-0723">Serine/threonine-protein kinase</keyword>
<evidence type="ECO:0000256" key="1">
    <source>
        <dbReference type="ARBA" id="ARBA00004162"/>
    </source>
</evidence>
<dbReference type="InterPro" id="IPR001245">
    <property type="entry name" value="Ser-Thr/Tyr_kinase_cat_dom"/>
</dbReference>
<organism evidence="26 27">
    <name type="scientific">Populus tomentosa</name>
    <name type="common">Chinese white poplar</name>
    <dbReference type="NCBI Taxonomy" id="118781"/>
    <lineage>
        <taxon>Eukaryota</taxon>
        <taxon>Viridiplantae</taxon>
        <taxon>Streptophyta</taxon>
        <taxon>Embryophyta</taxon>
        <taxon>Tracheophyta</taxon>
        <taxon>Spermatophyta</taxon>
        <taxon>Magnoliopsida</taxon>
        <taxon>eudicotyledons</taxon>
        <taxon>Gunneridae</taxon>
        <taxon>Pentapetalae</taxon>
        <taxon>rosids</taxon>
        <taxon>fabids</taxon>
        <taxon>Malpighiales</taxon>
        <taxon>Salicaceae</taxon>
        <taxon>Saliceae</taxon>
        <taxon>Populus</taxon>
    </lineage>
</organism>
<sequence length="2301" mass="261079">MITNMRLTANVRTGEKTLLSSWRSPSDPSIGAFSVGIDPGRIPQCFIWNYGHPIYRTGPWNGQVFIGIPGMNSVNINGFDIVPDGNGTFTLILNSANESSIGSFVLSYDGSFSELYWDYGKEEWVNVWRVPNDECDVYGKCGSFGICNAKNSPICSCMKGFEPKDADEWNSRNWTSGCVRRRPLKCERIQYGAEAGKEDGFLKLPTVKVPDFADWLFSVPEQTCRENCMNNCSCIAYAYYTGIRCMLWWESLTDIRTFPSGGADLYVRLAYSELENRTTSMKVIIGLTVVVGAIISAICAFCMWRRIADYRGEEKMLVYEYMPNKSLDAFLFDPLRKQLLDWNKRFDIVDGICRGLLYLHRDSRLKIIHRDLKASNILLDENLNPKISDLGMARIFGGNEDQANTKRVVGTYGYMSPEYAIQGRFSEKSDVFSFGVLLLEIASGRKNTSFYDSEQVSSLIGFAWKSWNEGNIGAIVDPVISNPSFEVEVFRCIHIGLLCVQELARDRPTISTVISMLNSEIVDLPAPKQSAFAERLVAMSPEYAIKGRISEKSDFFSFGILLLEITSKKTLLTSWKSPSDPSIGRFSLGIDPSSIPEIVVWNDSRPIWRTGPWNGQVFIGVPEMNSVYLDGFNLGDDGNGGFTLSVVFADESYITNFVLSSEGKFGQVYWDDTNKGSWSYQWESVQDECDVYGKCGSFASCDAKNSPICSCLKGFEPKNAVEWNSRNWTNGCVRRKAMRCERIQNGGELGKEDGFLKLERVKVPDFAEWSSSITEQKCRYDCWNNCSCVAYAYYTGIYCMLWRGNLTDIKMFSSGGADLYIRLAYTELDNKKINLKVIISLTVVVGAIAIAICVFYSWRWIERNRTSKKGKFPDGQEIALKRLSRASGQGQEEFTTEVVVISKLQHMNLVRLLGCCVEGEEMMLVYEYMPNRSLDAFLFDPSRKHLLDWKKRFSIVEGICRGLLYLHRDSRLRIIHRDLKASNILLDQELNPKISDFGMARIFRRNEDQADTGRVVGTFGYMSPEYAMEGRFSEKSDVFSFGVLLLEIISGRKNTSFYGNEEALSLLGYAWKLWNDGNIAALVDPGISYPSFREEIFRCVHVGLLCVQEFAKDRPAIFTIISMLNSEIVDLPTPKQPAFSERRSKKTLLTSWKSPSDPSIGSISGGIDPSRIPQFYIWNGSRPIWRTGPWNGQVFIGIPEMVSVYLDGFNIADEGNGTFTLSVGFANESLISNYILSSEGKFGKVVWDDTEGSWRYEWNFPKDECDIYGKCGSFGSCNPQDSPICSCLKGFEPNNADEWNNGNWTSGCVRRRELQCERTQNGGQVGKEDGFLKLERMKVPDFSEWLSSTSEQTYLKKFPIKAADLYIRLADSELDNKKINLKVIISLTVAVGAIAIAICVFYSWRRIDSLRKQLLDWKNRFKIVEGICRGLLYLHRDSRLRIIHRDLKAGNILLDQELNPKISDFGMARIFGNHEDQANTRRVVGTYGYMSPEYAMEGRFSEKSDVFSFGVLLLEIISGRKNSSFYGNEDDLSLLGYAWRLWNEGNIAALVDHGISYPSFREEIFRCVHVGLLCVQEFAKDRPAIFTVISMLNSEIADLPAPKQPAFSERRSERDTESPQHDRRPESINNVTVRPILMLVQRHFSAMYGYRTGKKTQITSWKSPSDPSVGSFSSGIEPSSIPEVFVWNDSRPLWRSGPWNGQAFIGIPEMNSVYINGYNLVQDGDGTFSLSVGLANESYITNFALSYEGRFGEIYWDSANERWEHKKQYPGDDCDIYGKCGPFGFCNTQNSPICRCLKGFEPKNSDEWNRRNWTNGCVRRRELKCERTQSDGQVPKEDEFLKLDMVKVPDFSEWSSSASEQNCKDECLNNCSCIAYSHQTGIGCMLWREKLTDIRKFSSGGANLYVRLADLEFGAIIIAAGAFFWWKWMAKYRERKRESERILSSRRKKGYPVFFNGNLIQESMNQVKFQELPLFKLQTLIAATDYFDAANKLGEGGFGPVYRGNLPDGQEIAVKRLSRASGQGQEEFMNEVVVISELQHRNLVRLLGCCVEGDEKMLVYEYMPNKSLDASLFDPVRKEVLDWKKRFNIVDGICRGLLYLHRDSRLRIIHRDLKPSNILSDQELNPKISDFGMARIFGGNEDHVNTRRVVGTYGYMSPEYAMHGRFSEKSDVFSFGVLLLEIVSGRRISNIDGNEQGLNLLEFAWKLWNEGNTPALVDPALTLDQYSKVEILRCIHVGLLCVQEFAKDRPAISTIISMVNSEIVDLPLPNNPAYTERLIGLHTERRRDSINFVSTTLFTGR</sequence>
<dbReference type="FunFam" id="3.30.200.20:FF:000145">
    <property type="entry name" value="receptor-like serine/threonine-protein kinase SD1-8"/>
    <property type="match status" value="1"/>
</dbReference>
<keyword evidence="12" id="KW-0067">ATP-binding</keyword>
<dbReference type="FunFam" id="1.10.510.10:FF:000467">
    <property type="entry name" value="Liguleless narrow1"/>
    <property type="match status" value="1"/>
</dbReference>
<dbReference type="PANTHER" id="PTHR27002:SF1082">
    <property type="entry name" value="OS06G0693000 PROTEIN"/>
    <property type="match status" value="1"/>
</dbReference>
<dbReference type="FunFam" id="3.30.200.20:FF:000924">
    <property type="entry name" value="Uncharacterized protein"/>
    <property type="match status" value="1"/>
</dbReference>
<evidence type="ECO:0000256" key="17">
    <source>
        <dbReference type="ARBA" id="ARBA00023180"/>
    </source>
</evidence>
<feature type="compositionally biased region" description="Basic and acidic residues" evidence="21">
    <location>
        <begin position="1608"/>
        <end position="1626"/>
    </location>
</feature>
<protein>
    <recommendedName>
        <fullName evidence="3">non-specific serine/threonine protein kinase</fullName>
        <ecNumber evidence="3">2.7.11.1</ecNumber>
    </recommendedName>
</protein>
<evidence type="ECO:0000256" key="12">
    <source>
        <dbReference type="ARBA" id="ARBA00022840"/>
    </source>
</evidence>